<dbReference type="Proteomes" id="UP000214646">
    <property type="component" value="Unassembled WGS sequence"/>
</dbReference>
<dbReference type="EMBL" id="NIDE01000008">
    <property type="protein sequence ID" value="OWK40613.1"/>
    <property type="molecule type" value="Genomic_DNA"/>
</dbReference>
<comment type="caution">
    <text evidence="9">The sequence shown here is derived from an EMBL/GenBank/DDBJ whole genome shotgun (WGS) entry which is preliminary data.</text>
</comment>
<feature type="transmembrane region" description="Helical" evidence="8">
    <location>
        <begin position="367"/>
        <end position="382"/>
    </location>
</feature>
<keyword evidence="6 8" id="KW-0472">Membrane</keyword>
<dbReference type="AlphaFoldDB" id="A0A225DHY9"/>
<dbReference type="Pfam" id="PF09594">
    <property type="entry name" value="GT87"/>
    <property type="match status" value="1"/>
</dbReference>
<feature type="transmembrane region" description="Helical" evidence="8">
    <location>
        <begin position="163"/>
        <end position="184"/>
    </location>
</feature>
<evidence type="ECO:0000256" key="1">
    <source>
        <dbReference type="ARBA" id="ARBA00004651"/>
    </source>
</evidence>
<evidence type="ECO:0000313" key="10">
    <source>
        <dbReference type="Proteomes" id="UP000214646"/>
    </source>
</evidence>
<keyword evidence="2" id="KW-1003">Cell membrane</keyword>
<comment type="subcellular location">
    <subcellularLocation>
        <location evidence="1">Cell membrane</location>
        <topology evidence="1">Multi-pass membrane protein</topology>
    </subcellularLocation>
</comment>
<comment type="similarity">
    <text evidence="7">Belongs to the glycosyltransferase 87 family.</text>
</comment>
<evidence type="ECO:0008006" key="11">
    <source>
        <dbReference type="Google" id="ProtNLM"/>
    </source>
</evidence>
<dbReference type="GO" id="GO:0016758">
    <property type="term" value="F:hexosyltransferase activity"/>
    <property type="evidence" value="ECO:0007669"/>
    <property type="project" value="InterPro"/>
</dbReference>
<evidence type="ECO:0000256" key="3">
    <source>
        <dbReference type="ARBA" id="ARBA00022679"/>
    </source>
</evidence>
<evidence type="ECO:0000256" key="8">
    <source>
        <dbReference type="SAM" id="Phobius"/>
    </source>
</evidence>
<feature type="transmembrane region" description="Helical" evidence="8">
    <location>
        <begin position="342"/>
        <end position="360"/>
    </location>
</feature>
<gene>
    <name evidence="9" type="ORF">FRUB_05532</name>
</gene>
<keyword evidence="5 8" id="KW-1133">Transmembrane helix</keyword>
<feature type="transmembrane region" description="Helical" evidence="8">
    <location>
        <begin position="267"/>
        <end position="291"/>
    </location>
</feature>
<protein>
    <recommendedName>
        <fullName evidence="11">DUF2029 domain-containing protein</fullName>
    </recommendedName>
</protein>
<keyword evidence="10" id="KW-1185">Reference proteome</keyword>
<keyword evidence="4 8" id="KW-0812">Transmembrane</keyword>
<accession>A0A225DHY9</accession>
<proteinExistence type="inferred from homology"/>
<dbReference type="InterPro" id="IPR018584">
    <property type="entry name" value="GT87"/>
</dbReference>
<feature type="transmembrane region" description="Helical" evidence="8">
    <location>
        <begin position="190"/>
        <end position="209"/>
    </location>
</feature>
<evidence type="ECO:0000256" key="6">
    <source>
        <dbReference type="ARBA" id="ARBA00023136"/>
    </source>
</evidence>
<name>A0A225DHY9_9BACT</name>
<keyword evidence="3" id="KW-0808">Transferase</keyword>
<evidence type="ECO:0000256" key="5">
    <source>
        <dbReference type="ARBA" id="ARBA00022989"/>
    </source>
</evidence>
<reference evidence="10" key="1">
    <citation type="submission" date="2017-06" db="EMBL/GenBank/DDBJ databases">
        <title>Genome analysis of Fimbriiglobus ruber SP5, the first member of the order Planctomycetales with confirmed chitinolytic capability.</title>
        <authorList>
            <person name="Ravin N.V."/>
            <person name="Rakitin A.L."/>
            <person name="Ivanova A.A."/>
            <person name="Beletsky A.V."/>
            <person name="Kulichevskaya I.S."/>
            <person name="Mardanov A.V."/>
            <person name="Dedysh S.N."/>
        </authorList>
    </citation>
    <scope>NUCLEOTIDE SEQUENCE [LARGE SCALE GENOMIC DNA]</scope>
    <source>
        <strain evidence="10">SP5</strain>
    </source>
</reference>
<evidence type="ECO:0000313" key="9">
    <source>
        <dbReference type="EMBL" id="OWK40613.1"/>
    </source>
</evidence>
<organism evidence="9 10">
    <name type="scientific">Fimbriiglobus ruber</name>
    <dbReference type="NCBI Taxonomy" id="1908690"/>
    <lineage>
        <taxon>Bacteria</taxon>
        <taxon>Pseudomonadati</taxon>
        <taxon>Planctomycetota</taxon>
        <taxon>Planctomycetia</taxon>
        <taxon>Gemmatales</taxon>
        <taxon>Gemmataceae</taxon>
        <taxon>Fimbriiglobus</taxon>
    </lineage>
</organism>
<feature type="transmembrane region" description="Helical" evidence="8">
    <location>
        <begin position="239"/>
        <end position="260"/>
    </location>
</feature>
<evidence type="ECO:0000256" key="4">
    <source>
        <dbReference type="ARBA" id="ARBA00022692"/>
    </source>
</evidence>
<dbReference type="GO" id="GO:0005886">
    <property type="term" value="C:plasma membrane"/>
    <property type="evidence" value="ECO:0007669"/>
    <property type="project" value="UniProtKB-SubCell"/>
</dbReference>
<sequence>MDNNSGHAQIDFGGQWMMGRLVATGHARDLYHRGTQWKLAWAGFPPENESPYIRRNVFPHFLREPGEESAQIRHDAEWMMYWFMGEDSDRWPTAAGGAVLPLGADALCPNPLATAALVVAARDQITPEVVAAVDRPAVGGPLYPPIHGFLYAPLGLFDRPQEAYFAFQLLSLGLTFVAGLGVNVLSRGWIWWPVATTVILLFPGYRCGLDLGQNQIVTLTILIWGWVLAARGRSGWGGVVWGLLAFKPVWALAFFLAPLLMRRWRFCATMAATGIVLGAATLPFVGLQTWFEWLDVGKEASETYRVNENWIKLSRDLGGLIRRAAVDFSVPEANRGDKKIDAAAWGMWAVVFATTVGVYLWRGRQRAPVGFAAGFLFLGAYLCCYRFMYYDIILALLPMAVLFADPRRFSRATVFEPRQVEIAADSKPRPVPVPVPSDQRCVGYINSALLTVLVALLLVENMLPSFPLEGSIGFGYLARETRATNGTTTVYVPKLTIETSVYYAWETMLLLVLWAWCGWRLLLNGDCEDATSTDVS</sequence>
<evidence type="ECO:0000256" key="2">
    <source>
        <dbReference type="ARBA" id="ARBA00022475"/>
    </source>
</evidence>
<evidence type="ECO:0000256" key="7">
    <source>
        <dbReference type="ARBA" id="ARBA00024033"/>
    </source>
</evidence>